<dbReference type="Pfam" id="PF00106">
    <property type="entry name" value="adh_short"/>
    <property type="match status" value="1"/>
</dbReference>
<evidence type="ECO:0000313" key="3">
    <source>
        <dbReference type="Proteomes" id="UP001208570"/>
    </source>
</evidence>
<accession>A0AAD9MZ42</accession>
<keyword evidence="1" id="KW-0560">Oxidoreductase</keyword>
<dbReference type="EMBL" id="JAODUP010000374">
    <property type="protein sequence ID" value="KAK2151147.1"/>
    <property type="molecule type" value="Genomic_DNA"/>
</dbReference>
<dbReference type="InterPro" id="IPR036291">
    <property type="entry name" value="NAD(P)-bd_dom_sf"/>
</dbReference>
<dbReference type="AlphaFoldDB" id="A0AAD9MZ42"/>
<sequence>MMYLVGLALIFLIVSVIFLRVYISSGTKCSLDRRLDGKVIIITGGNSGIGKAAALELAKRGARVIIGCRNKVKAEAAVTLIRRRTGSDAVHYLPLDLASLESVKQFVDMFIKQYGPAYALVNNAGYMGPKQMSHDRYDLCFQVNYLGHYYLTQLLIQKSKPDKSSPLRVINVVSDSYVNSLVDFDDIMIERNSYQVFDAYGRTKLALIWFSNELNYRYWDSAVTSVPIHPDSMLPPFAGLLEVQSVQTSYTIGQGLSGRVLRLMAKLFFRSPETGAQSIVHSALVGSLEDYIGKLVYDCKPIRLAAVAKDHRKAERLWDISWDMCPLEDLKMKIH</sequence>
<dbReference type="PRINTS" id="PR00081">
    <property type="entry name" value="GDHRDH"/>
</dbReference>
<proteinExistence type="predicted"/>
<dbReference type="SUPFAM" id="SSF51735">
    <property type="entry name" value="NAD(P)-binding Rossmann-fold domains"/>
    <property type="match status" value="1"/>
</dbReference>
<organism evidence="2 3">
    <name type="scientific">Paralvinella palmiformis</name>
    <dbReference type="NCBI Taxonomy" id="53620"/>
    <lineage>
        <taxon>Eukaryota</taxon>
        <taxon>Metazoa</taxon>
        <taxon>Spiralia</taxon>
        <taxon>Lophotrochozoa</taxon>
        <taxon>Annelida</taxon>
        <taxon>Polychaeta</taxon>
        <taxon>Sedentaria</taxon>
        <taxon>Canalipalpata</taxon>
        <taxon>Terebellida</taxon>
        <taxon>Terebelliformia</taxon>
        <taxon>Alvinellidae</taxon>
        <taxon>Paralvinella</taxon>
    </lineage>
</organism>
<protein>
    <submittedName>
        <fullName evidence="2">Uncharacterized protein</fullName>
    </submittedName>
</protein>
<evidence type="ECO:0000313" key="2">
    <source>
        <dbReference type="EMBL" id="KAK2151147.1"/>
    </source>
</evidence>
<dbReference type="GO" id="GO:0016491">
    <property type="term" value="F:oxidoreductase activity"/>
    <property type="evidence" value="ECO:0007669"/>
    <property type="project" value="UniProtKB-KW"/>
</dbReference>
<dbReference type="Gene3D" id="3.40.50.720">
    <property type="entry name" value="NAD(P)-binding Rossmann-like Domain"/>
    <property type="match status" value="1"/>
</dbReference>
<reference evidence="2" key="1">
    <citation type="journal article" date="2023" name="Mol. Biol. Evol.">
        <title>Third-Generation Sequencing Reveals the Adaptive Role of the Epigenome in Three Deep-Sea Polychaetes.</title>
        <authorList>
            <person name="Perez M."/>
            <person name="Aroh O."/>
            <person name="Sun Y."/>
            <person name="Lan Y."/>
            <person name="Juniper S.K."/>
            <person name="Young C.R."/>
            <person name="Angers B."/>
            <person name="Qian P.Y."/>
        </authorList>
    </citation>
    <scope>NUCLEOTIDE SEQUENCE</scope>
    <source>
        <strain evidence="2">P08H-3</strain>
    </source>
</reference>
<comment type="caution">
    <text evidence="2">The sequence shown here is derived from an EMBL/GenBank/DDBJ whole genome shotgun (WGS) entry which is preliminary data.</text>
</comment>
<dbReference type="InterPro" id="IPR002347">
    <property type="entry name" value="SDR_fam"/>
</dbReference>
<evidence type="ECO:0000256" key="1">
    <source>
        <dbReference type="ARBA" id="ARBA00023002"/>
    </source>
</evidence>
<dbReference type="PANTHER" id="PTHR43157">
    <property type="entry name" value="PHOSPHATIDYLINOSITOL-GLYCAN BIOSYNTHESIS CLASS F PROTEIN-RELATED"/>
    <property type="match status" value="1"/>
</dbReference>
<dbReference type="Proteomes" id="UP001208570">
    <property type="component" value="Unassembled WGS sequence"/>
</dbReference>
<gene>
    <name evidence="2" type="ORF">LSH36_374g01021</name>
</gene>
<dbReference type="PANTHER" id="PTHR43157:SF31">
    <property type="entry name" value="PHOSPHATIDYLINOSITOL-GLYCAN BIOSYNTHESIS CLASS F PROTEIN"/>
    <property type="match status" value="1"/>
</dbReference>
<name>A0AAD9MZ42_9ANNE</name>
<keyword evidence="3" id="KW-1185">Reference proteome</keyword>